<keyword evidence="1" id="KW-0175">Coiled coil</keyword>
<dbReference type="OrthoDB" id="5963at2759"/>
<keyword evidence="4" id="KW-1185">Reference proteome</keyword>
<evidence type="ECO:0000313" key="4">
    <source>
        <dbReference type="Proteomes" id="UP000094236"/>
    </source>
</evidence>
<proteinExistence type="predicted"/>
<reference evidence="4" key="1">
    <citation type="submission" date="2016-05" db="EMBL/GenBank/DDBJ databases">
        <title>Comparative genomics of biotechnologically important yeasts.</title>
        <authorList>
            <consortium name="DOE Joint Genome Institute"/>
            <person name="Riley R."/>
            <person name="Haridas S."/>
            <person name="Wolfe K.H."/>
            <person name="Lopes M.R."/>
            <person name="Hittinger C.T."/>
            <person name="Goker M."/>
            <person name="Salamov A."/>
            <person name="Wisecaver J."/>
            <person name="Long T.M."/>
            <person name="Aerts A.L."/>
            <person name="Barry K."/>
            <person name="Choi C."/>
            <person name="Clum A."/>
            <person name="Coughlan A.Y."/>
            <person name="Deshpande S."/>
            <person name="Douglass A.P."/>
            <person name="Hanson S.J."/>
            <person name="Klenk H.-P."/>
            <person name="Labutti K."/>
            <person name="Lapidus A."/>
            <person name="Lindquist E."/>
            <person name="Lipzen A."/>
            <person name="Meier-Kolthoff J.P."/>
            <person name="Ohm R.A."/>
            <person name="Otillar R.P."/>
            <person name="Pangilinan J."/>
            <person name="Peng Y."/>
            <person name="Rokas A."/>
            <person name="Rosa C.A."/>
            <person name="Scheuner C."/>
            <person name="Sibirny A.A."/>
            <person name="Slot J.C."/>
            <person name="Stielow J.B."/>
            <person name="Sun H."/>
            <person name="Kurtzman C.P."/>
            <person name="Blackwell M."/>
            <person name="Grigoriev I.V."/>
            <person name="Jeffries T.W."/>
        </authorList>
    </citation>
    <scope>NUCLEOTIDE SEQUENCE [LARGE SCALE GENOMIC DNA]</scope>
    <source>
        <strain evidence="4">NRRL Y-2460</strain>
    </source>
</reference>
<name>A0A1E4TVV8_PACTA</name>
<sequence length="289" mass="34499">MGPTKCPYPNCNKILRKNKFKKQIFDDLNIEKECDIRKKILEIYNKQESNFKNLNEYNKYLEEIETIIFNLSHDIDIEETTNLVKQYELMNKELINENNDKISKDYENFMKRQNLEKSFKQTRLKLQKEIEDEDAKLKKLKNLENLNNMYDEGITKNKNNNNNNNNKNVLNQMKESILKKTSARQKQLKELEQRQQERLSQLTSSFGGQQLDDINGKLQKPETPFTPFNGDRVLKLPYNEDNDYYDPIYFNLVEKNDEFRASGYNLKEFFKRSLSEAFIGLDCFICDEK</sequence>
<dbReference type="AlphaFoldDB" id="A0A1E4TVV8"/>
<gene>
    <name evidence="3" type="ORF">PACTADRAFT_49312</name>
</gene>
<dbReference type="GO" id="GO:0006357">
    <property type="term" value="P:regulation of transcription by RNA polymerase II"/>
    <property type="evidence" value="ECO:0007669"/>
    <property type="project" value="TreeGrafter"/>
</dbReference>
<dbReference type="InterPro" id="IPR015877">
    <property type="entry name" value="MAT1_centre"/>
</dbReference>
<accession>A0A1E4TVV8</accession>
<organism evidence="3 4">
    <name type="scientific">Pachysolen tannophilus NRRL Y-2460</name>
    <dbReference type="NCBI Taxonomy" id="669874"/>
    <lineage>
        <taxon>Eukaryota</taxon>
        <taxon>Fungi</taxon>
        <taxon>Dikarya</taxon>
        <taxon>Ascomycota</taxon>
        <taxon>Saccharomycotina</taxon>
        <taxon>Pichiomycetes</taxon>
        <taxon>Pachysolenaceae</taxon>
        <taxon>Pachysolen</taxon>
    </lineage>
</organism>
<dbReference type="STRING" id="669874.A0A1E4TVV8"/>
<dbReference type="Pfam" id="PF06391">
    <property type="entry name" value="MAT1"/>
    <property type="match status" value="1"/>
</dbReference>
<protein>
    <recommendedName>
        <fullName evidence="2">MAT1 centre domain-containing protein</fullName>
    </recommendedName>
</protein>
<dbReference type="GO" id="GO:0006289">
    <property type="term" value="P:nucleotide-excision repair"/>
    <property type="evidence" value="ECO:0007669"/>
    <property type="project" value="EnsemblFungi"/>
</dbReference>
<feature type="coiled-coil region" evidence="1">
    <location>
        <begin position="77"/>
        <end position="146"/>
    </location>
</feature>
<dbReference type="GO" id="GO:0001174">
    <property type="term" value="P:transcriptional start site selection at RNA polymerase II promoter"/>
    <property type="evidence" value="ECO:0007669"/>
    <property type="project" value="EnsemblFungi"/>
</dbReference>
<dbReference type="PANTHER" id="PTHR12683">
    <property type="entry name" value="CDK-ACTIVATING KINASE ASSEMBLY FACTOR MAT1"/>
    <property type="match status" value="1"/>
</dbReference>
<dbReference type="PANTHER" id="PTHR12683:SF13">
    <property type="entry name" value="CDK-ACTIVATING KINASE ASSEMBLY FACTOR MAT1"/>
    <property type="match status" value="1"/>
</dbReference>
<dbReference type="Proteomes" id="UP000094236">
    <property type="component" value="Unassembled WGS sequence"/>
</dbReference>
<dbReference type="GO" id="GO:0070985">
    <property type="term" value="C:transcription factor TFIIK complex"/>
    <property type="evidence" value="ECO:0007669"/>
    <property type="project" value="EnsemblFungi"/>
</dbReference>
<evidence type="ECO:0000256" key="1">
    <source>
        <dbReference type="SAM" id="Coils"/>
    </source>
</evidence>
<evidence type="ECO:0000313" key="3">
    <source>
        <dbReference type="EMBL" id="ODV95871.1"/>
    </source>
</evidence>
<dbReference type="EMBL" id="KV454013">
    <property type="protein sequence ID" value="ODV95871.1"/>
    <property type="molecule type" value="Genomic_DNA"/>
</dbReference>
<evidence type="ECO:0000259" key="2">
    <source>
        <dbReference type="Pfam" id="PF06391"/>
    </source>
</evidence>
<feature type="domain" description="MAT1 centre" evidence="2">
    <location>
        <begin position="15"/>
        <end position="227"/>
    </location>
</feature>